<accession>A0A0E9TMC8</accession>
<protein>
    <submittedName>
        <fullName evidence="2">Uncharacterized protein</fullName>
    </submittedName>
</protein>
<dbReference type="AlphaFoldDB" id="A0A0E9TMC8"/>
<reference evidence="2" key="2">
    <citation type="journal article" date="2015" name="Fish Shellfish Immunol.">
        <title>Early steps in the European eel (Anguilla anguilla)-Vibrio vulnificus interaction in the gills: Role of the RtxA13 toxin.</title>
        <authorList>
            <person name="Callol A."/>
            <person name="Pajuelo D."/>
            <person name="Ebbesson L."/>
            <person name="Teles M."/>
            <person name="MacKenzie S."/>
            <person name="Amaro C."/>
        </authorList>
    </citation>
    <scope>NUCLEOTIDE SEQUENCE</scope>
</reference>
<evidence type="ECO:0000313" key="2">
    <source>
        <dbReference type="EMBL" id="JAH53888.1"/>
    </source>
</evidence>
<evidence type="ECO:0000256" key="1">
    <source>
        <dbReference type="SAM" id="MobiDB-lite"/>
    </source>
</evidence>
<dbReference type="EMBL" id="GBXM01054689">
    <property type="protein sequence ID" value="JAH53888.1"/>
    <property type="molecule type" value="Transcribed_RNA"/>
</dbReference>
<organism evidence="2">
    <name type="scientific">Anguilla anguilla</name>
    <name type="common">European freshwater eel</name>
    <name type="synonym">Muraena anguilla</name>
    <dbReference type="NCBI Taxonomy" id="7936"/>
    <lineage>
        <taxon>Eukaryota</taxon>
        <taxon>Metazoa</taxon>
        <taxon>Chordata</taxon>
        <taxon>Craniata</taxon>
        <taxon>Vertebrata</taxon>
        <taxon>Euteleostomi</taxon>
        <taxon>Actinopterygii</taxon>
        <taxon>Neopterygii</taxon>
        <taxon>Teleostei</taxon>
        <taxon>Anguilliformes</taxon>
        <taxon>Anguillidae</taxon>
        <taxon>Anguilla</taxon>
    </lineage>
</organism>
<sequence length="20" mass="2449">MRQILALTETERVETCRDQR</sequence>
<name>A0A0E9TMC8_ANGAN</name>
<proteinExistence type="predicted"/>
<feature type="compositionally biased region" description="Basic and acidic residues" evidence="1">
    <location>
        <begin position="9"/>
        <end position="20"/>
    </location>
</feature>
<feature type="region of interest" description="Disordered" evidence="1">
    <location>
        <begin position="1"/>
        <end position="20"/>
    </location>
</feature>
<reference evidence="2" key="1">
    <citation type="submission" date="2014-11" db="EMBL/GenBank/DDBJ databases">
        <authorList>
            <person name="Amaro Gonzalez C."/>
        </authorList>
    </citation>
    <scope>NUCLEOTIDE SEQUENCE</scope>
</reference>